<feature type="transmembrane region" description="Helical" evidence="6">
    <location>
        <begin position="291"/>
        <end position="312"/>
    </location>
</feature>
<keyword evidence="2" id="KW-0808">Transferase</keyword>
<comment type="caution">
    <text evidence="8">The sequence shown here is derived from an EMBL/GenBank/DDBJ whole genome shotgun (WGS) entry which is preliminary data.</text>
</comment>
<dbReference type="SUPFAM" id="SSF56112">
    <property type="entry name" value="Protein kinase-like (PK-like)"/>
    <property type="match status" value="1"/>
</dbReference>
<keyword evidence="6" id="KW-1133">Transmembrane helix</keyword>
<dbReference type="InterPro" id="IPR011009">
    <property type="entry name" value="Kinase-like_dom_sf"/>
</dbReference>
<name>A0A4R5EWV3_9ACTN</name>
<feature type="domain" description="Protein kinase" evidence="7">
    <location>
        <begin position="18"/>
        <end position="267"/>
    </location>
</feature>
<sequence length="533" mass="56676">MSTSARLRRGDPERIGRYRVLGRLAAGGQGVVFLAAGDDGRQVAVKTLPWISDEAARHRMATELDLLRRVSGFCTAQVLDADLTHNPPHIVTEYVPGPSLDELVRSEGPLRGEALERLAVATATALTAIHRADIAHLDLTPRNVVMGPDGPRVIDFGLAHALGGATTDSPIAGTPAFIAPEQLAGHPPRTAADLFSWAATIVYAATGRPPFGDDSVQSVVYRVLHQDPDLGPDIELDGFLRSILTVCLAKDPAHRPSAQDLLYHLVDQAPMDPAGPPIRSQARKPARKRSWVIAVAAVVVIAGGGGGVVVLWKGESGSPAAQASAAPARLLPPPLYAEEAEQAARNAYGIVNSFAHQTLDKDFQAVDAVATGRANVEYTGRLQDQAQRIREEKIVRKAVPAESGIVAARPDRVAVLVWGQTTTSSGSSHDYRRGGAILEMRKVATVWKLDHVWPREPHLNSAEMTTGEWPSGLMTTLLSAASGSGARAVALETLTSAGARVFRLNADETVSRLDLVPTGRSFQVGSSRELGVS</sequence>
<evidence type="ECO:0000313" key="8">
    <source>
        <dbReference type="EMBL" id="TDE39498.1"/>
    </source>
</evidence>
<dbReference type="Gene3D" id="3.30.200.20">
    <property type="entry name" value="Phosphorylase Kinase, domain 1"/>
    <property type="match status" value="1"/>
</dbReference>
<dbReference type="InterPro" id="IPR050660">
    <property type="entry name" value="NEK_Ser/Thr_kinase"/>
</dbReference>
<evidence type="ECO:0000256" key="1">
    <source>
        <dbReference type="ARBA" id="ARBA00012513"/>
    </source>
</evidence>
<evidence type="ECO:0000259" key="7">
    <source>
        <dbReference type="PROSITE" id="PS50011"/>
    </source>
</evidence>
<keyword evidence="4 8" id="KW-0418">Kinase</keyword>
<dbReference type="EC" id="2.7.11.1" evidence="1"/>
<dbReference type="PANTHER" id="PTHR43671:SF13">
    <property type="entry name" value="SERINE_THREONINE-PROTEIN KINASE NEK2"/>
    <property type="match status" value="1"/>
</dbReference>
<dbReference type="GO" id="GO:0005524">
    <property type="term" value="F:ATP binding"/>
    <property type="evidence" value="ECO:0007669"/>
    <property type="project" value="UniProtKB-KW"/>
</dbReference>
<keyword evidence="5" id="KW-0067">ATP-binding</keyword>
<keyword evidence="9" id="KW-1185">Reference proteome</keyword>
<dbReference type="GO" id="GO:0004674">
    <property type="term" value="F:protein serine/threonine kinase activity"/>
    <property type="evidence" value="ECO:0007669"/>
    <property type="project" value="UniProtKB-KW"/>
</dbReference>
<dbReference type="AlphaFoldDB" id="A0A4R5EWV3"/>
<organism evidence="8 9">
    <name type="scientific">Nonomuraea mesophila</name>
    <dbReference type="NCBI Taxonomy" id="2530382"/>
    <lineage>
        <taxon>Bacteria</taxon>
        <taxon>Bacillati</taxon>
        <taxon>Actinomycetota</taxon>
        <taxon>Actinomycetes</taxon>
        <taxon>Streptosporangiales</taxon>
        <taxon>Streptosporangiaceae</taxon>
        <taxon>Nonomuraea</taxon>
    </lineage>
</organism>
<dbReference type="RefSeq" id="WP_132636486.1">
    <property type="nucleotide sequence ID" value="NZ_SMLD01000114.1"/>
</dbReference>
<dbReference type="EMBL" id="SMLD01000114">
    <property type="protein sequence ID" value="TDE39498.1"/>
    <property type="molecule type" value="Genomic_DNA"/>
</dbReference>
<evidence type="ECO:0000256" key="2">
    <source>
        <dbReference type="ARBA" id="ARBA00022679"/>
    </source>
</evidence>
<dbReference type="CDD" id="cd14014">
    <property type="entry name" value="STKc_PknB_like"/>
    <property type="match status" value="1"/>
</dbReference>
<accession>A0A4R5EWV3</accession>
<keyword evidence="6" id="KW-0472">Membrane</keyword>
<reference evidence="8 9" key="1">
    <citation type="submission" date="2019-03" db="EMBL/GenBank/DDBJ databases">
        <title>Draft genome sequences of novel Actinobacteria.</title>
        <authorList>
            <person name="Sahin N."/>
            <person name="Ay H."/>
            <person name="Saygin H."/>
        </authorList>
    </citation>
    <scope>NUCLEOTIDE SEQUENCE [LARGE SCALE GENOMIC DNA]</scope>
    <source>
        <strain evidence="8 9">6K102</strain>
    </source>
</reference>
<protein>
    <recommendedName>
        <fullName evidence="1">non-specific serine/threonine protein kinase</fullName>
        <ecNumber evidence="1">2.7.11.1</ecNumber>
    </recommendedName>
</protein>
<dbReference type="Proteomes" id="UP000295136">
    <property type="component" value="Unassembled WGS sequence"/>
</dbReference>
<evidence type="ECO:0000256" key="6">
    <source>
        <dbReference type="SAM" id="Phobius"/>
    </source>
</evidence>
<keyword evidence="3" id="KW-0547">Nucleotide-binding</keyword>
<evidence type="ECO:0000256" key="4">
    <source>
        <dbReference type="ARBA" id="ARBA00022777"/>
    </source>
</evidence>
<gene>
    <name evidence="8" type="ORF">E1295_32765</name>
</gene>
<keyword evidence="6" id="KW-0812">Transmembrane</keyword>
<dbReference type="Pfam" id="PF00069">
    <property type="entry name" value="Pkinase"/>
    <property type="match status" value="1"/>
</dbReference>
<proteinExistence type="predicted"/>
<dbReference type="Gene3D" id="1.10.510.10">
    <property type="entry name" value="Transferase(Phosphotransferase) domain 1"/>
    <property type="match status" value="1"/>
</dbReference>
<evidence type="ECO:0000256" key="3">
    <source>
        <dbReference type="ARBA" id="ARBA00022741"/>
    </source>
</evidence>
<evidence type="ECO:0000313" key="9">
    <source>
        <dbReference type="Proteomes" id="UP000295136"/>
    </source>
</evidence>
<evidence type="ECO:0000256" key="5">
    <source>
        <dbReference type="ARBA" id="ARBA00022840"/>
    </source>
</evidence>
<dbReference type="PANTHER" id="PTHR43671">
    <property type="entry name" value="SERINE/THREONINE-PROTEIN KINASE NEK"/>
    <property type="match status" value="1"/>
</dbReference>
<dbReference type="PROSITE" id="PS50011">
    <property type="entry name" value="PROTEIN_KINASE_DOM"/>
    <property type="match status" value="1"/>
</dbReference>
<keyword evidence="8" id="KW-0723">Serine/threonine-protein kinase</keyword>
<dbReference type="InterPro" id="IPR000719">
    <property type="entry name" value="Prot_kinase_dom"/>
</dbReference>